<dbReference type="OrthoDB" id="9803078at2"/>
<comment type="caution">
    <text evidence="3">The sequence shown here is derived from an EMBL/GenBank/DDBJ whole genome shotgun (WGS) entry which is preliminary data.</text>
</comment>
<dbReference type="Pfam" id="PF13740">
    <property type="entry name" value="ACT_6"/>
    <property type="match status" value="1"/>
</dbReference>
<evidence type="ECO:0000259" key="2">
    <source>
        <dbReference type="PROSITE" id="PS51671"/>
    </source>
</evidence>
<dbReference type="Proteomes" id="UP000006078">
    <property type="component" value="Unassembled WGS sequence"/>
</dbReference>
<feature type="domain" description="ACT" evidence="2">
    <location>
        <begin position="4"/>
        <end position="78"/>
    </location>
</feature>
<name>I7L926_9CORY</name>
<dbReference type="HOGENOM" id="CLU_155669_0_1_11"/>
<dbReference type="PROSITE" id="PS51671">
    <property type="entry name" value="ACT"/>
    <property type="match status" value="1"/>
</dbReference>
<dbReference type="Proteomes" id="UP000011016">
    <property type="component" value="Unassembled WGS sequence"/>
</dbReference>
<comment type="similarity">
    <text evidence="1">Belongs to the UPF0237 family.</text>
</comment>
<reference evidence="4 5" key="2">
    <citation type="submission" date="2012-08" db="EMBL/GenBank/DDBJ databases">
        <title>The Genome Sequence of Turicella otitidis ATCC 51513.</title>
        <authorList>
            <consortium name="The Broad Institute Genome Sequencing Platform"/>
            <person name="Earl A."/>
            <person name="Ward D."/>
            <person name="Feldgarden M."/>
            <person name="Gevers D."/>
            <person name="Huys G."/>
            <person name="Walker B."/>
            <person name="Young S.K."/>
            <person name="Zeng Q."/>
            <person name="Gargeya S."/>
            <person name="Fitzgerald M."/>
            <person name="Haas B."/>
            <person name="Abouelleil A."/>
            <person name="Alvarado L."/>
            <person name="Arachchi H.M."/>
            <person name="Berlin A.M."/>
            <person name="Chapman S.B."/>
            <person name="Goldberg J."/>
            <person name="Griggs A."/>
            <person name="Gujja S."/>
            <person name="Hansen M."/>
            <person name="Howarth C."/>
            <person name="Imamovic A."/>
            <person name="Larimer J."/>
            <person name="McCowen C."/>
            <person name="Montmayeur A."/>
            <person name="Murphy C."/>
            <person name="Neiman D."/>
            <person name="Pearson M."/>
            <person name="Priest M."/>
            <person name="Roberts A."/>
            <person name="Saif S."/>
            <person name="Shea T."/>
            <person name="Sisk P."/>
            <person name="Sykes S."/>
            <person name="Wortman J."/>
            <person name="Nusbaum C."/>
            <person name="Birren B."/>
        </authorList>
    </citation>
    <scope>NUCLEOTIDE SEQUENCE [LARGE SCALE GENOMIC DNA]</scope>
    <source>
        <strain evidence="4 5">ATCC 51513</strain>
    </source>
</reference>
<evidence type="ECO:0000313" key="5">
    <source>
        <dbReference type="Proteomes" id="UP000006078"/>
    </source>
</evidence>
<protein>
    <recommendedName>
        <fullName evidence="1">UPF0237 protein BN46_0815</fullName>
    </recommendedName>
</protein>
<dbReference type="EMBL" id="CAJZ01000114">
    <property type="protein sequence ID" value="CCI83547.1"/>
    <property type="molecule type" value="Genomic_DNA"/>
</dbReference>
<dbReference type="PANTHER" id="PTHR34875:SF6">
    <property type="entry name" value="UPF0237 PROTEIN MJ1558"/>
    <property type="match status" value="1"/>
</dbReference>
<dbReference type="InterPro" id="IPR022986">
    <property type="entry name" value="UPF0237_ACT"/>
</dbReference>
<dbReference type="InterPro" id="IPR050990">
    <property type="entry name" value="UPF0237/GcvR_regulator"/>
</dbReference>
<accession>I7L926</accession>
<dbReference type="InterPro" id="IPR045865">
    <property type="entry name" value="ACT-like_dom_sf"/>
</dbReference>
<sequence length="89" mass="9490">MHSIVTVTGPDHTGIIAGVTTTLAAHDVNVVDSSQTIMDTWFTMILRVEIPDDSPGIAALEDVLAATGREQNVSIRVQAEELFSAVNDL</sequence>
<organism evidence="3 6">
    <name type="scientific">Corynebacterium otitidis ATCC 51513</name>
    <dbReference type="NCBI Taxonomy" id="883169"/>
    <lineage>
        <taxon>Bacteria</taxon>
        <taxon>Bacillati</taxon>
        <taxon>Actinomycetota</taxon>
        <taxon>Actinomycetes</taxon>
        <taxon>Mycobacteriales</taxon>
        <taxon>Corynebacteriaceae</taxon>
        <taxon>Corynebacterium</taxon>
    </lineage>
</organism>
<dbReference type="SUPFAM" id="SSF55021">
    <property type="entry name" value="ACT-like"/>
    <property type="match status" value="1"/>
</dbReference>
<dbReference type="RefSeq" id="WP_004600573.1">
    <property type="nucleotide sequence ID" value="NZ_HF541866.1"/>
</dbReference>
<evidence type="ECO:0000313" key="4">
    <source>
        <dbReference type="EMBL" id="EJZ82458.1"/>
    </source>
</evidence>
<dbReference type="AlphaFoldDB" id="I7L926"/>
<dbReference type="NCBIfam" id="NF001220">
    <property type="entry name" value="PRK00194.1"/>
    <property type="match status" value="1"/>
</dbReference>
<evidence type="ECO:0000313" key="6">
    <source>
        <dbReference type="Proteomes" id="UP000011016"/>
    </source>
</evidence>
<reference evidence="3 6" key="1">
    <citation type="journal article" date="2012" name="J. Bacteriol.">
        <title>Draft Genome Sequence of Turicella otitidis ATCC 51513, Isolated from Middle Ear Fluid from a Child with Otitis Media.</title>
        <authorList>
            <person name="Brinkrolf K."/>
            <person name="Schneider J."/>
            <person name="Knecht M."/>
            <person name="Ruckert C."/>
            <person name="Tauch A."/>
        </authorList>
    </citation>
    <scope>NUCLEOTIDE SEQUENCE [LARGE SCALE GENOMIC DNA]</scope>
    <source>
        <strain evidence="3 6">ATCC 51513</strain>
    </source>
</reference>
<evidence type="ECO:0000256" key="1">
    <source>
        <dbReference type="HAMAP-Rule" id="MF_01054"/>
    </source>
</evidence>
<dbReference type="eggNOG" id="COG3830">
    <property type="taxonomic scope" value="Bacteria"/>
</dbReference>
<dbReference type="Gene3D" id="3.30.70.260">
    <property type="match status" value="1"/>
</dbReference>
<dbReference type="PANTHER" id="PTHR34875">
    <property type="entry name" value="UPF0237 PROTEIN MJ1558"/>
    <property type="match status" value="1"/>
</dbReference>
<dbReference type="STRING" id="29321.AAV33_00180"/>
<dbReference type="HAMAP" id="MF_01054">
    <property type="entry name" value="UPF0237"/>
    <property type="match status" value="1"/>
</dbReference>
<dbReference type="EMBL" id="AHAE01000032">
    <property type="protein sequence ID" value="EJZ82458.1"/>
    <property type="molecule type" value="Genomic_DNA"/>
</dbReference>
<evidence type="ECO:0000313" key="3">
    <source>
        <dbReference type="EMBL" id="CCI83547.1"/>
    </source>
</evidence>
<keyword evidence="5" id="KW-1185">Reference proteome</keyword>
<gene>
    <name evidence="3" type="ORF">BN46_0815</name>
    <name evidence="4" type="ORF">HMPREF9719_00683</name>
</gene>
<dbReference type="InterPro" id="IPR002912">
    <property type="entry name" value="ACT_dom"/>
</dbReference>
<proteinExistence type="inferred from homology"/>